<gene>
    <name evidence="2" type="ORF">JIG36_13290</name>
</gene>
<evidence type="ECO:0000313" key="2">
    <source>
        <dbReference type="EMBL" id="MBM2616532.1"/>
    </source>
</evidence>
<dbReference type="RefSeq" id="WP_203376414.1">
    <property type="nucleotide sequence ID" value="NZ_JAENHP010000003.1"/>
</dbReference>
<organism evidence="2 3">
    <name type="scientific">Paractinoplanes ovalisporus</name>
    <dbReference type="NCBI Taxonomy" id="2810368"/>
    <lineage>
        <taxon>Bacteria</taxon>
        <taxon>Bacillati</taxon>
        <taxon>Actinomycetota</taxon>
        <taxon>Actinomycetes</taxon>
        <taxon>Micromonosporales</taxon>
        <taxon>Micromonosporaceae</taxon>
        <taxon>Paractinoplanes</taxon>
    </lineage>
</organism>
<dbReference type="Proteomes" id="UP000632138">
    <property type="component" value="Unassembled WGS sequence"/>
</dbReference>
<accession>A0ABS2A9M4</accession>
<evidence type="ECO:0000256" key="1">
    <source>
        <dbReference type="SAM" id="MobiDB-lite"/>
    </source>
</evidence>
<comment type="caution">
    <text evidence="2">The sequence shown here is derived from an EMBL/GenBank/DDBJ whole genome shotgun (WGS) entry which is preliminary data.</text>
</comment>
<evidence type="ECO:0000313" key="3">
    <source>
        <dbReference type="Proteomes" id="UP000632138"/>
    </source>
</evidence>
<dbReference type="InterPro" id="IPR007061">
    <property type="entry name" value="MST-like"/>
</dbReference>
<sequence length="198" mass="21844">MTDIPWEPPFAGTESEQLLGALERMRTTFRFKADGLDADGLNARIGASALTLGGLLKHLAMAEDFTIGVKFGGETVESYTFEPWRSRPAEADNDWDFSSAAGDKPSDLYEWYDDSVERARARLEAAVAAGGLDQPSASVFPDGIRPNLRRFVCDMLEEYGRHTGHADLLREAVDGRTGEDPPAGWQPVSGRFRLPRPR</sequence>
<feature type="region of interest" description="Disordered" evidence="1">
    <location>
        <begin position="174"/>
        <end position="198"/>
    </location>
</feature>
<protein>
    <submittedName>
        <fullName evidence="2">DUF664 domain-containing protein</fullName>
    </submittedName>
</protein>
<proteinExistence type="predicted"/>
<name>A0ABS2A9M4_9ACTN</name>
<dbReference type="SUPFAM" id="SSF109854">
    <property type="entry name" value="DinB/YfiT-like putative metalloenzymes"/>
    <property type="match status" value="1"/>
</dbReference>
<dbReference type="InterPro" id="IPR034660">
    <property type="entry name" value="DinB/YfiT-like"/>
</dbReference>
<reference evidence="2 3" key="1">
    <citation type="submission" date="2021-01" db="EMBL/GenBank/DDBJ databases">
        <title>Actinoplanes sp. nov. LDG1-06 isolated from lichen.</title>
        <authorList>
            <person name="Saeng-In P."/>
            <person name="Phongsopitanun W."/>
            <person name="Kanchanasin P."/>
            <person name="Yuki M."/>
            <person name="Kudo T."/>
            <person name="Ohkuma M."/>
            <person name="Tanasupawat S."/>
        </authorList>
    </citation>
    <scope>NUCLEOTIDE SEQUENCE [LARGE SCALE GENOMIC DNA]</scope>
    <source>
        <strain evidence="2 3">LDG1-06</strain>
    </source>
</reference>
<keyword evidence="3" id="KW-1185">Reference proteome</keyword>
<dbReference type="Gene3D" id="1.20.120.450">
    <property type="entry name" value="dinb family like domain"/>
    <property type="match status" value="1"/>
</dbReference>
<dbReference type="Pfam" id="PF04978">
    <property type="entry name" value="MST"/>
    <property type="match status" value="1"/>
</dbReference>
<dbReference type="EMBL" id="JAENHP010000003">
    <property type="protein sequence ID" value="MBM2616532.1"/>
    <property type="molecule type" value="Genomic_DNA"/>
</dbReference>